<evidence type="ECO:0000259" key="1">
    <source>
        <dbReference type="PROSITE" id="PS50873"/>
    </source>
</evidence>
<dbReference type="EMBL" id="SGWZ01000002">
    <property type="protein sequence ID" value="RZS70510.1"/>
    <property type="molecule type" value="Genomic_DNA"/>
</dbReference>
<name>A0A4Q7MQF6_9BURK</name>
<dbReference type="InterPro" id="IPR002016">
    <property type="entry name" value="Haem_peroxidase"/>
</dbReference>
<dbReference type="GO" id="GO:0006979">
    <property type="term" value="P:response to oxidative stress"/>
    <property type="evidence" value="ECO:0007669"/>
    <property type="project" value="InterPro"/>
</dbReference>
<accession>A0A4Q7MQF6</accession>
<dbReference type="AlphaFoldDB" id="A0A4Q7MQF6"/>
<organism evidence="2 3">
    <name type="scientific">Kerstersia gyiorum</name>
    <dbReference type="NCBI Taxonomy" id="206506"/>
    <lineage>
        <taxon>Bacteria</taxon>
        <taxon>Pseudomonadati</taxon>
        <taxon>Pseudomonadota</taxon>
        <taxon>Betaproteobacteria</taxon>
        <taxon>Burkholderiales</taxon>
        <taxon>Alcaligenaceae</taxon>
        <taxon>Kerstersia</taxon>
    </lineage>
</organism>
<dbReference type="Proteomes" id="UP000292039">
    <property type="component" value="Unassembled WGS sequence"/>
</dbReference>
<dbReference type="GO" id="GO:0004601">
    <property type="term" value="F:peroxidase activity"/>
    <property type="evidence" value="ECO:0007669"/>
    <property type="project" value="InterPro"/>
</dbReference>
<proteinExistence type="predicted"/>
<evidence type="ECO:0000313" key="2">
    <source>
        <dbReference type="EMBL" id="RZS70510.1"/>
    </source>
</evidence>
<evidence type="ECO:0000313" key="3">
    <source>
        <dbReference type="Proteomes" id="UP000292039"/>
    </source>
</evidence>
<dbReference type="GO" id="GO:0020037">
    <property type="term" value="F:heme binding"/>
    <property type="evidence" value="ECO:0007669"/>
    <property type="project" value="InterPro"/>
</dbReference>
<comment type="caution">
    <text evidence="2">The sequence shown here is derived from an EMBL/GenBank/DDBJ whole genome shotgun (WGS) entry which is preliminary data.</text>
</comment>
<reference evidence="2 3" key="1">
    <citation type="submission" date="2019-02" db="EMBL/GenBank/DDBJ databases">
        <title>Genomic Encyclopedia of Type Strains, Phase IV (KMG-IV): sequencing the most valuable type-strain genomes for metagenomic binning, comparative biology and taxonomic classification.</title>
        <authorList>
            <person name="Goeker M."/>
        </authorList>
    </citation>
    <scope>NUCLEOTIDE SEQUENCE [LARGE SCALE GENOMIC DNA]</scope>
    <source>
        <strain evidence="2 3">DSM 16618</strain>
    </source>
</reference>
<feature type="domain" description="Plant heme peroxidase family profile" evidence="1">
    <location>
        <begin position="171"/>
        <end position="365"/>
    </location>
</feature>
<sequence length="908" mass="99093">MVHLSLPGRVRSRARRLGTPVWLSPMPCMSDKARLRPNFKRSMGMLLVCSMLAACSVSDPENNDLAIESSQYEGWHSVFEPRDLYDAQGVARSYELSFDEEDPGRPIEFLKVGSGKVEGVREYAGLSGLIYTLCGSSTRVNSATAKQNAILAYGPPIAAGDLPPDFILADPLLVSCDDAAALSTEDSGYLGRRITSVAGVLKFGSYAIDANGRYSGSYGYENRGQNSGHVQFYRHPQSGQLAAVISMHYLDRGSSKFGRVVLFDQGQGAQSTGVSNRYSSGYQSWNAQLKRTLLDYHPVLDADRQPLGYMLEHAMEPLSPTLLPVGSDASYAQGIADIAYVVCSQPANHLVADPGQPALADNQVFYLRHAQALAPQAAAVADANLARALDGCQPGNEMALQVKVSNQRTQVIIAQQKSYDVAEDGSFGDATASGKVRLFHNRQGHLLALYRYRDASGSHVGLRTNAPGEIVSTDFTRTPHWHSVEADGSSKPYAAARRFNKLAWFRPQDETGQFRRVTRSVAYKDVAFAVCDMDTMMSDWPLEMDGLLDANTTFLLHDSLRKLDAAGRLGRSTKDVRHVMNTCNRITTNLDLTFEVADGAVYAVLSGIGTPLKSPLDAQGNFNRNGLSGHADFYLDADNRLVIAYAFHLNDKVGGKSGRGIALESAPAAHGQQNAVWQQADGPWARTFTSGNSYVALAHANNAAPMKTRTGWPTRINRYAYLPRDIMAWQGVAGQAYFLCEDYFYVDGVYRNRETGDFLPGYNMDNAAEFRREMPHLIVRGLIVTGEATGYRFTNLTFNDFALTHSVQTCRHSDNPTGTAGVQAYGYENGAFYARNHQGVQAGGNRGFSFTSGWGEGGHADSALFLTDTNEAVMAYRYYLDSNDESKGIAYGLMFGSDARDTPVVGSD</sequence>
<protein>
    <recommendedName>
        <fullName evidence="1">Plant heme peroxidase family profile domain-containing protein</fullName>
    </recommendedName>
</protein>
<gene>
    <name evidence="2" type="ORF">EV679_1917</name>
</gene>
<dbReference type="PROSITE" id="PS50873">
    <property type="entry name" value="PEROXIDASE_4"/>
    <property type="match status" value="1"/>
</dbReference>